<evidence type="ECO:0000313" key="3">
    <source>
        <dbReference type="Proteomes" id="UP001498398"/>
    </source>
</evidence>
<organism evidence="2 3">
    <name type="scientific">Marasmiellus scandens</name>
    <dbReference type="NCBI Taxonomy" id="2682957"/>
    <lineage>
        <taxon>Eukaryota</taxon>
        <taxon>Fungi</taxon>
        <taxon>Dikarya</taxon>
        <taxon>Basidiomycota</taxon>
        <taxon>Agaricomycotina</taxon>
        <taxon>Agaricomycetes</taxon>
        <taxon>Agaricomycetidae</taxon>
        <taxon>Agaricales</taxon>
        <taxon>Marasmiineae</taxon>
        <taxon>Omphalotaceae</taxon>
        <taxon>Marasmiellus</taxon>
    </lineage>
</organism>
<evidence type="ECO:0000256" key="1">
    <source>
        <dbReference type="SAM" id="MobiDB-lite"/>
    </source>
</evidence>
<dbReference type="EMBL" id="JBANRG010000018">
    <property type="protein sequence ID" value="KAK7458121.1"/>
    <property type="molecule type" value="Genomic_DNA"/>
</dbReference>
<feature type="region of interest" description="Disordered" evidence="1">
    <location>
        <begin position="1"/>
        <end position="84"/>
    </location>
</feature>
<sequence>MVSATPTSAYFSLASESGNSRQTSRAAPSDVEGITMDFSQQRPAAESVATAATSIPDPLQPQSPAHPQAHPQLRQTSISSTASGSASTKRLSFLSYTDLLSSTPTSTLPLSSLTGAKGYSGEEPPHLLLNSLDAINHSAGSSSAGGSPPYSPLISPLVLGAPGTGASVGGASPSKSPAMGAGADSLIMLEDLVGGEWEREGLGRGLEERLERIERMEVQQQQQQVGVLGVGRA</sequence>
<feature type="compositionally biased region" description="Low complexity" evidence="1">
    <location>
        <begin position="60"/>
        <end position="84"/>
    </location>
</feature>
<accession>A0ABR1JCT4</accession>
<feature type="compositionally biased region" description="Polar residues" evidence="1">
    <location>
        <begin position="1"/>
        <end position="26"/>
    </location>
</feature>
<dbReference type="Proteomes" id="UP001498398">
    <property type="component" value="Unassembled WGS sequence"/>
</dbReference>
<reference evidence="2 3" key="1">
    <citation type="submission" date="2024-01" db="EMBL/GenBank/DDBJ databases">
        <title>A draft genome for the cacao thread blight pathogen Marasmiellus scandens.</title>
        <authorList>
            <person name="Baruah I.K."/>
            <person name="Leung J."/>
            <person name="Bukari Y."/>
            <person name="Amoako-Attah I."/>
            <person name="Meinhardt L.W."/>
            <person name="Bailey B.A."/>
            <person name="Cohen S.P."/>
        </authorList>
    </citation>
    <scope>NUCLEOTIDE SEQUENCE [LARGE SCALE GENOMIC DNA]</scope>
    <source>
        <strain evidence="2 3">GH-19</strain>
    </source>
</reference>
<proteinExistence type="predicted"/>
<protein>
    <submittedName>
        <fullName evidence="2">Uncharacterized protein</fullName>
    </submittedName>
</protein>
<evidence type="ECO:0000313" key="2">
    <source>
        <dbReference type="EMBL" id="KAK7458121.1"/>
    </source>
</evidence>
<comment type="caution">
    <text evidence="2">The sequence shown here is derived from an EMBL/GenBank/DDBJ whole genome shotgun (WGS) entry which is preliminary data.</text>
</comment>
<name>A0ABR1JCT4_9AGAR</name>
<keyword evidence="3" id="KW-1185">Reference proteome</keyword>
<gene>
    <name evidence="2" type="ORF">VKT23_010029</name>
</gene>